<name>A0AAN9JKS3_CLITE</name>
<evidence type="ECO:0000313" key="2">
    <source>
        <dbReference type="Proteomes" id="UP001359559"/>
    </source>
</evidence>
<proteinExistence type="predicted"/>
<gene>
    <name evidence="1" type="ORF">RJT34_11890</name>
</gene>
<reference evidence="1 2" key="1">
    <citation type="submission" date="2024-01" db="EMBL/GenBank/DDBJ databases">
        <title>The genomes of 5 underutilized Papilionoideae crops provide insights into root nodulation and disease resistance.</title>
        <authorList>
            <person name="Yuan L."/>
        </authorList>
    </citation>
    <scope>NUCLEOTIDE SEQUENCE [LARGE SCALE GENOMIC DNA]</scope>
    <source>
        <strain evidence="1">LY-2023</strain>
        <tissue evidence="1">Leaf</tissue>
    </source>
</reference>
<organism evidence="1 2">
    <name type="scientific">Clitoria ternatea</name>
    <name type="common">Butterfly pea</name>
    <dbReference type="NCBI Taxonomy" id="43366"/>
    <lineage>
        <taxon>Eukaryota</taxon>
        <taxon>Viridiplantae</taxon>
        <taxon>Streptophyta</taxon>
        <taxon>Embryophyta</taxon>
        <taxon>Tracheophyta</taxon>
        <taxon>Spermatophyta</taxon>
        <taxon>Magnoliopsida</taxon>
        <taxon>eudicotyledons</taxon>
        <taxon>Gunneridae</taxon>
        <taxon>Pentapetalae</taxon>
        <taxon>rosids</taxon>
        <taxon>fabids</taxon>
        <taxon>Fabales</taxon>
        <taxon>Fabaceae</taxon>
        <taxon>Papilionoideae</taxon>
        <taxon>50 kb inversion clade</taxon>
        <taxon>NPAAA clade</taxon>
        <taxon>indigoferoid/millettioid clade</taxon>
        <taxon>Phaseoleae</taxon>
        <taxon>Clitoria</taxon>
    </lineage>
</organism>
<dbReference type="Proteomes" id="UP001359559">
    <property type="component" value="Unassembled WGS sequence"/>
</dbReference>
<keyword evidence="2" id="KW-1185">Reference proteome</keyword>
<dbReference type="EMBL" id="JAYKXN010000003">
    <property type="protein sequence ID" value="KAK7301035.1"/>
    <property type="molecule type" value="Genomic_DNA"/>
</dbReference>
<protein>
    <submittedName>
        <fullName evidence="1">Uncharacterized protein</fullName>
    </submittedName>
</protein>
<comment type="caution">
    <text evidence="1">The sequence shown here is derived from an EMBL/GenBank/DDBJ whole genome shotgun (WGS) entry which is preliminary data.</text>
</comment>
<accession>A0AAN9JKS3</accession>
<dbReference type="AlphaFoldDB" id="A0AAN9JKS3"/>
<evidence type="ECO:0000313" key="1">
    <source>
        <dbReference type="EMBL" id="KAK7301035.1"/>
    </source>
</evidence>
<sequence>MSERIGLSALPTIGFEPMTGSGFWKRLRALGVVDLLLPNVLPLEARPFMAVGSQQQGWNLQLLSGTISQCLRRSSHSNYEFHKGLRRLLSSPSQ</sequence>